<keyword evidence="6 7" id="KW-0472">Membrane</keyword>
<evidence type="ECO:0000313" key="10">
    <source>
        <dbReference type="Proteomes" id="UP000029082"/>
    </source>
</evidence>
<dbReference type="OrthoDB" id="9811198at2"/>
<dbReference type="InterPro" id="IPR003416">
    <property type="entry name" value="MgtC/SapB/SrpB/YhiD_fam"/>
</dbReference>
<dbReference type="GeneID" id="93095115"/>
<feature type="transmembrane region" description="Helical" evidence="7">
    <location>
        <begin position="12"/>
        <end position="30"/>
    </location>
</feature>
<keyword evidence="3" id="KW-1003">Cell membrane</keyword>
<comment type="subcellular location">
    <subcellularLocation>
        <location evidence="1">Cell membrane</location>
        <topology evidence="1">Multi-pass membrane protein</topology>
    </subcellularLocation>
</comment>
<reference evidence="9 10" key="1">
    <citation type="submission" date="2014-03" db="EMBL/GenBank/DDBJ databases">
        <title>Genomics of Bifidobacteria.</title>
        <authorList>
            <person name="Ventura M."/>
            <person name="Milani C."/>
            <person name="Lugli G.A."/>
        </authorList>
    </citation>
    <scope>NUCLEOTIDE SEQUENCE [LARGE SCALE GENOMIC DNA]</scope>
    <source>
        <strain evidence="9 10">DSM 21395</strain>
    </source>
</reference>
<dbReference type="STRING" id="1437603.GCA_000771525_00916"/>
<dbReference type="AlphaFoldDB" id="A0A087C7M5"/>
<organism evidence="9 10">
    <name type="scientific">Bifidobacterium mongoliense DSM 21395</name>
    <dbReference type="NCBI Taxonomy" id="1437603"/>
    <lineage>
        <taxon>Bacteria</taxon>
        <taxon>Bacillati</taxon>
        <taxon>Actinomycetota</taxon>
        <taxon>Actinomycetes</taxon>
        <taxon>Bifidobacteriales</taxon>
        <taxon>Bifidobacteriaceae</taxon>
        <taxon>Bifidobacterium</taxon>
    </lineage>
</organism>
<evidence type="ECO:0000259" key="8">
    <source>
        <dbReference type="Pfam" id="PF02308"/>
    </source>
</evidence>
<accession>A0A087C7M5</accession>
<evidence type="ECO:0000313" key="9">
    <source>
        <dbReference type="EMBL" id="KFI79275.1"/>
    </source>
</evidence>
<dbReference type="PRINTS" id="PR01837">
    <property type="entry name" value="MGTCSAPBPROT"/>
</dbReference>
<evidence type="ECO:0000256" key="4">
    <source>
        <dbReference type="ARBA" id="ARBA00022692"/>
    </source>
</evidence>
<dbReference type="RefSeq" id="WP_152595820.1">
    <property type="nucleotide sequence ID" value="NZ_JDUO01000023.1"/>
</dbReference>
<feature type="transmembrane region" description="Helical" evidence="7">
    <location>
        <begin position="124"/>
        <end position="144"/>
    </location>
</feature>
<evidence type="ECO:0000256" key="3">
    <source>
        <dbReference type="ARBA" id="ARBA00022475"/>
    </source>
</evidence>
<keyword evidence="10" id="KW-1185">Reference proteome</keyword>
<evidence type="ECO:0000256" key="2">
    <source>
        <dbReference type="ARBA" id="ARBA00009298"/>
    </source>
</evidence>
<evidence type="ECO:0000256" key="7">
    <source>
        <dbReference type="SAM" id="Phobius"/>
    </source>
</evidence>
<dbReference type="PANTHER" id="PTHR33778">
    <property type="entry name" value="PROTEIN MGTC"/>
    <property type="match status" value="1"/>
</dbReference>
<keyword evidence="5 7" id="KW-1133">Transmembrane helix</keyword>
<evidence type="ECO:0000256" key="5">
    <source>
        <dbReference type="ARBA" id="ARBA00022989"/>
    </source>
</evidence>
<gene>
    <name evidence="9" type="ORF">BMON_0482</name>
</gene>
<dbReference type="InterPro" id="IPR049177">
    <property type="entry name" value="MgtC_SapB_SrpB_YhiD_N"/>
</dbReference>
<name>A0A087C7M5_9BIFI</name>
<feature type="domain" description="MgtC/SapB/SrpB/YhiD N-terminal" evidence="8">
    <location>
        <begin position="17"/>
        <end position="144"/>
    </location>
</feature>
<feature type="transmembrane region" description="Helical" evidence="7">
    <location>
        <begin position="77"/>
        <end position="95"/>
    </location>
</feature>
<dbReference type="EMBL" id="JGZE01000002">
    <property type="protein sequence ID" value="KFI79275.1"/>
    <property type="molecule type" value="Genomic_DNA"/>
</dbReference>
<feature type="transmembrane region" description="Helical" evidence="7">
    <location>
        <begin position="42"/>
        <end position="61"/>
    </location>
</feature>
<dbReference type="Proteomes" id="UP000029082">
    <property type="component" value="Unassembled WGS sequence"/>
</dbReference>
<proteinExistence type="inferred from homology"/>
<keyword evidence="4 7" id="KW-0812">Transmembrane</keyword>
<comment type="similarity">
    <text evidence="2">Belongs to the MgtC/SapB family.</text>
</comment>
<dbReference type="eggNOG" id="COG1285">
    <property type="taxonomic scope" value="Bacteria"/>
</dbReference>
<sequence length="245" mass="25840">MNAMEWSDTLGGQALCLFTALLLSTLIGAERQARHKDAGTRTHALVGLGSALFVLLSKFGFNDVLAVNLVRLDPSRLAAQIVSGIGFIGAGVVFMQRSRIRGLTTAASIWLTAAVGASSGAGLLIQSVICTAMYFLVVVVFPLLGRRFGPFFGSGDSIHVDYEDGHGVLRMILAACAQHGFIVEGFSARGGPDASDDKSVRDSPEATNRVVSVDLEIRGRGLEDLIEDMTSVEGVTSVVGIRGND</sequence>
<comment type="caution">
    <text evidence="9">The sequence shown here is derived from an EMBL/GenBank/DDBJ whole genome shotgun (WGS) entry which is preliminary data.</text>
</comment>
<evidence type="ECO:0000256" key="6">
    <source>
        <dbReference type="ARBA" id="ARBA00023136"/>
    </source>
</evidence>
<protein>
    <submittedName>
        <fullName evidence="9">MgtC/SapB transporter</fullName>
    </submittedName>
</protein>
<dbReference type="Pfam" id="PF02308">
    <property type="entry name" value="MgtC"/>
    <property type="match status" value="1"/>
</dbReference>
<dbReference type="PANTHER" id="PTHR33778:SF1">
    <property type="entry name" value="MAGNESIUM TRANSPORTER YHID-RELATED"/>
    <property type="match status" value="1"/>
</dbReference>
<evidence type="ECO:0000256" key="1">
    <source>
        <dbReference type="ARBA" id="ARBA00004651"/>
    </source>
</evidence>
<dbReference type="GO" id="GO:0005886">
    <property type="term" value="C:plasma membrane"/>
    <property type="evidence" value="ECO:0007669"/>
    <property type="project" value="UniProtKB-SubCell"/>
</dbReference>